<dbReference type="AlphaFoldDB" id="A0A4R4WBJ9"/>
<name>A0A4R4WBJ9_9ACTN</name>
<proteinExistence type="predicted"/>
<evidence type="ECO:0000313" key="2">
    <source>
        <dbReference type="Proteomes" id="UP000295172"/>
    </source>
</evidence>
<gene>
    <name evidence="1" type="ORF">E1218_31360</name>
</gene>
<dbReference type="Proteomes" id="UP000295172">
    <property type="component" value="Unassembled WGS sequence"/>
</dbReference>
<dbReference type="GO" id="GO:0016740">
    <property type="term" value="F:transferase activity"/>
    <property type="evidence" value="ECO:0007669"/>
    <property type="project" value="UniProtKB-KW"/>
</dbReference>
<dbReference type="InterPro" id="IPR043519">
    <property type="entry name" value="NT_sf"/>
</dbReference>
<dbReference type="Gene3D" id="3.30.460.10">
    <property type="entry name" value="Beta Polymerase, domain 2"/>
    <property type="match status" value="1"/>
</dbReference>
<reference evidence="1 2" key="1">
    <citation type="submission" date="2019-02" db="EMBL/GenBank/DDBJ databases">
        <title>Draft genome sequences of novel Actinobacteria.</title>
        <authorList>
            <person name="Sahin N."/>
            <person name="Ay H."/>
            <person name="Saygin H."/>
        </authorList>
    </citation>
    <scope>NUCLEOTIDE SEQUENCE [LARGE SCALE GENOMIC DNA]</scope>
    <source>
        <strain evidence="1 2">16K104</strain>
    </source>
</reference>
<accession>A0A4R4WBJ9</accession>
<evidence type="ECO:0000313" key="1">
    <source>
        <dbReference type="EMBL" id="TDD15521.1"/>
    </source>
</evidence>
<organism evidence="1 2">
    <name type="scientific">Kribbella turkmenica</name>
    <dbReference type="NCBI Taxonomy" id="2530375"/>
    <lineage>
        <taxon>Bacteria</taxon>
        <taxon>Bacillati</taxon>
        <taxon>Actinomycetota</taxon>
        <taxon>Actinomycetes</taxon>
        <taxon>Propionibacteriales</taxon>
        <taxon>Kribbellaceae</taxon>
        <taxon>Kribbella</taxon>
    </lineage>
</organism>
<sequence>MYAVADRERVRDALLAAARADERVAGAALTGSAAISAEDEWSDVDLALGLSPGADQNAVLADWTASMYAQYGAVHHADVRSRGTVYRVFLLASTLQVDIAFAPAGEFGALGPTFRLIFGEAAEQPAWGGADPLDLVGMGWLYALHARSSIARGKVWQAEYMISGVRDHVLMLACLRHGVPHSQGRGLHLLPSATTAPVEATLVRSLEGAELHRAFRASVDVLLTEIAYVDAELAVRLDRPLRELASGDSGW</sequence>
<keyword evidence="1" id="KW-0808">Transferase</keyword>
<keyword evidence="2" id="KW-1185">Reference proteome</keyword>
<protein>
    <submittedName>
        <fullName evidence="1">Nucleotidyltransferase domain-containing protein</fullName>
    </submittedName>
</protein>
<dbReference type="OrthoDB" id="5069422at2"/>
<comment type="caution">
    <text evidence="1">The sequence shown here is derived from an EMBL/GenBank/DDBJ whole genome shotgun (WGS) entry which is preliminary data.</text>
</comment>
<dbReference type="EMBL" id="SMKR01000199">
    <property type="protein sequence ID" value="TDD15521.1"/>
    <property type="molecule type" value="Genomic_DNA"/>
</dbReference>